<feature type="domain" description="P-type ATPase A" evidence="12">
    <location>
        <begin position="180"/>
        <end position="280"/>
    </location>
</feature>
<dbReference type="Pfam" id="PF00403">
    <property type="entry name" value="HMA"/>
    <property type="match status" value="1"/>
</dbReference>
<protein>
    <submittedName>
        <fullName evidence="14">Heavy metal translocating P-type ATPase</fullName>
    </submittedName>
</protein>
<comment type="caution">
    <text evidence="14">The sequence shown here is derived from an EMBL/GenBank/DDBJ whole genome shotgun (WGS) entry which is preliminary data.</text>
</comment>
<dbReference type="Pfam" id="PF00122">
    <property type="entry name" value="E1-E2_ATPase"/>
    <property type="match status" value="1"/>
</dbReference>
<dbReference type="GO" id="GO:0055070">
    <property type="term" value="P:copper ion homeostasis"/>
    <property type="evidence" value="ECO:0007669"/>
    <property type="project" value="TreeGrafter"/>
</dbReference>
<keyword evidence="5" id="KW-0479">Metal-binding</keyword>
<keyword evidence="3" id="KW-1003">Cell membrane</keyword>
<feature type="transmembrane region" description="Helical" evidence="11">
    <location>
        <begin position="82"/>
        <end position="101"/>
    </location>
</feature>
<evidence type="ECO:0000256" key="3">
    <source>
        <dbReference type="ARBA" id="ARBA00022475"/>
    </source>
</evidence>
<keyword evidence="4 11" id="KW-0812">Transmembrane</keyword>
<gene>
    <name evidence="14" type="ORF">ENG09_04610</name>
</gene>
<feature type="transmembrane region" description="Helical" evidence="11">
    <location>
        <begin position="144"/>
        <end position="162"/>
    </location>
</feature>
<keyword evidence="7" id="KW-0067">ATP-binding</keyword>
<evidence type="ECO:0000256" key="11">
    <source>
        <dbReference type="SAM" id="Phobius"/>
    </source>
</evidence>
<dbReference type="Gene3D" id="2.70.150.10">
    <property type="entry name" value="Calcium-transporting ATPase, cytoplasmic transduction domain A"/>
    <property type="match status" value="1"/>
</dbReference>
<dbReference type="AlphaFoldDB" id="A0A7C0X2A3"/>
<dbReference type="Gene3D" id="3.30.70.100">
    <property type="match status" value="1"/>
</dbReference>
<dbReference type="Proteomes" id="UP000885863">
    <property type="component" value="Unassembled WGS sequence"/>
</dbReference>
<evidence type="ECO:0000259" key="13">
    <source>
        <dbReference type="Pfam" id="PF00403"/>
    </source>
</evidence>
<dbReference type="InterPro" id="IPR008250">
    <property type="entry name" value="ATPase_P-typ_transduc_dom_A_sf"/>
</dbReference>
<dbReference type="PANTHER" id="PTHR43520">
    <property type="entry name" value="ATP7, ISOFORM B"/>
    <property type="match status" value="1"/>
</dbReference>
<sequence>MNKMAGGRRKVIISVEGMSCATCAQTIEKALKKREGVEEVEGEKRAREAEVTKEKYLFLFSLSLSIPILLISMFIVDFPYKSLLLFILTTPVQFIAGYGFYKGAYGALKNRSADMNLLVALGTSAAYFYSTAATFFPDIVGREVYFETAALLITFILLGRYLEAVARGKTSGAVRKLLEIKPAFATVLRDGKEMAIPADEVMVGDVVRVRPGERIPADGVVIEGYSSVDESMIPGEPIPVEKRVGEEVIGGTINRTGTFLFEAKRVGKDTTLSQIIRLVEEAQGSKAPIQRFADRVASSFVPAVMVGTARGQRTGF</sequence>
<keyword evidence="6" id="KW-0547">Nucleotide-binding</keyword>
<keyword evidence="9 11" id="KW-1133">Transmembrane helix</keyword>
<keyword evidence="8" id="KW-1278">Translocase</keyword>
<evidence type="ECO:0000256" key="8">
    <source>
        <dbReference type="ARBA" id="ARBA00022967"/>
    </source>
</evidence>
<dbReference type="InterPro" id="IPR027256">
    <property type="entry name" value="P-typ_ATPase_IB"/>
</dbReference>
<dbReference type="GO" id="GO:0005524">
    <property type="term" value="F:ATP binding"/>
    <property type="evidence" value="ECO:0007669"/>
    <property type="project" value="UniProtKB-KW"/>
</dbReference>
<comment type="subcellular location">
    <subcellularLocation>
        <location evidence="1">Cell membrane</location>
        <topology evidence="1">Multi-pass membrane protein</topology>
    </subcellularLocation>
</comment>
<evidence type="ECO:0000256" key="4">
    <source>
        <dbReference type="ARBA" id="ARBA00022692"/>
    </source>
</evidence>
<dbReference type="SUPFAM" id="SSF55008">
    <property type="entry name" value="HMA, heavy metal-associated domain"/>
    <property type="match status" value="1"/>
</dbReference>
<dbReference type="InterPro" id="IPR059000">
    <property type="entry name" value="ATPase_P-type_domA"/>
</dbReference>
<keyword evidence="10 11" id="KW-0472">Membrane</keyword>
<dbReference type="InterPro" id="IPR001757">
    <property type="entry name" value="P_typ_ATPase"/>
</dbReference>
<evidence type="ECO:0000256" key="1">
    <source>
        <dbReference type="ARBA" id="ARBA00004651"/>
    </source>
</evidence>
<reference evidence="14" key="1">
    <citation type="journal article" date="2020" name="mSystems">
        <title>Genome- and Community-Level Interaction Insights into Carbon Utilization and Element Cycling Functions of Hydrothermarchaeota in Hydrothermal Sediment.</title>
        <authorList>
            <person name="Zhou Z."/>
            <person name="Liu Y."/>
            <person name="Xu W."/>
            <person name="Pan J."/>
            <person name="Luo Z.H."/>
            <person name="Li M."/>
        </authorList>
    </citation>
    <scope>NUCLEOTIDE SEQUENCE [LARGE SCALE GENOMIC DNA]</scope>
    <source>
        <strain evidence="14">HyVt-185</strain>
    </source>
</reference>
<comment type="similarity">
    <text evidence="2">Belongs to the cation transport ATPase (P-type) (TC 3.A.3) family. Type IB subfamily.</text>
</comment>
<evidence type="ECO:0000256" key="2">
    <source>
        <dbReference type="ARBA" id="ARBA00006024"/>
    </source>
</evidence>
<proteinExistence type="inferred from homology"/>
<evidence type="ECO:0000259" key="12">
    <source>
        <dbReference type="Pfam" id="PF00122"/>
    </source>
</evidence>
<accession>A0A7C0X2A3</accession>
<dbReference type="FunFam" id="2.70.150.10:FF:000020">
    <property type="entry name" value="Copper-exporting P-type ATPase A"/>
    <property type="match status" value="1"/>
</dbReference>
<dbReference type="PRINTS" id="PR00941">
    <property type="entry name" value="CDATPASE"/>
</dbReference>
<dbReference type="EMBL" id="DQZR01000197">
    <property type="protein sequence ID" value="HDM36514.1"/>
    <property type="molecule type" value="Genomic_DNA"/>
</dbReference>
<dbReference type="GO" id="GO:0043682">
    <property type="term" value="F:P-type divalent copper transporter activity"/>
    <property type="evidence" value="ECO:0007669"/>
    <property type="project" value="TreeGrafter"/>
</dbReference>
<dbReference type="InterPro" id="IPR006121">
    <property type="entry name" value="HMA_dom"/>
</dbReference>
<feature type="domain" description="HMA" evidence="13">
    <location>
        <begin position="13"/>
        <end position="51"/>
    </location>
</feature>
<dbReference type="GO" id="GO:0016887">
    <property type="term" value="F:ATP hydrolysis activity"/>
    <property type="evidence" value="ECO:0007669"/>
    <property type="project" value="InterPro"/>
</dbReference>
<dbReference type="GO" id="GO:0005507">
    <property type="term" value="F:copper ion binding"/>
    <property type="evidence" value="ECO:0007669"/>
    <property type="project" value="TreeGrafter"/>
</dbReference>
<dbReference type="CDD" id="cd00371">
    <property type="entry name" value="HMA"/>
    <property type="match status" value="1"/>
</dbReference>
<dbReference type="SUPFAM" id="SSF81653">
    <property type="entry name" value="Calcium ATPase, transduction domain A"/>
    <property type="match status" value="1"/>
</dbReference>
<dbReference type="NCBIfam" id="TIGR01494">
    <property type="entry name" value="ATPase_P-type"/>
    <property type="match status" value="1"/>
</dbReference>
<dbReference type="GO" id="GO:0005886">
    <property type="term" value="C:plasma membrane"/>
    <property type="evidence" value="ECO:0007669"/>
    <property type="project" value="UniProtKB-SubCell"/>
</dbReference>
<evidence type="ECO:0000313" key="14">
    <source>
        <dbReference type="EMBL" id="HDM36514.1"/>
    </source>
</evidence>
<feature type="transmembrane region" description="Helical" evidence="11">
    <location>
        <begin position="56"/>
        <end position="76"/>
    </location>
</feature>
<evidence type="ECO:0000256" key="10">
    <source>
        <dbReference type="ARBA" id="ARBA00023136"/>
    </source>
</evidence>
<name>A0A7C0X2A3_9EURY</name>
<feature type="transmembrane region" description="Helical" evidence="11">
    <location>
        <begin position="113"/>
        <end position="132"/>
    </location>
</feature>
<dbReference type="PANTHER" id="PTHR43520:SF8">
    <property type="entry name" value="P-TYPE CU(+) TRANSPORTER"/>
    <property type="match status" value="1"/>
</dbReference>
<evidence type="ECO:0000256" key="6">
    <source>
        <dbReference type="ARBA" id="ARBA00022741"/>
    </source>
</evidence>
<evidence type="ECO:0000256" key="5">
    <source>
        <dbReference type="ARBA" id="ARBA00022723"/>
    </source>
</evidence>
<evidence type="ECO:0000256" key="9">
    <source>
        <dbReference type="ARBA" id="ARBA00022989"/>
    </source>
</evidence>
<evidence type="ECO:0000256" key="7">
    <source>
        <dbReference type="ARBA" id="ARBA00022840"/>
    </source>
</evidence>
<organism evidence="14">
    <name type="scientific">Candidatus Syntropharchaeum butanivorans</name>
    <dbReference type="NCBI Taxonomy" id="1839936"/>
    <lineage>
        <taxon>Archaea</taxon>
        <taxon>Methanobacteriati</taxon>
        <taxon>Methanobacteriota</taxon>
        <taxon>Stenosarchaea group</taxon>
        <taxon>Methanomicrobia</taxon>
        <taxon>Methanosarcinales</taxon>
        <taxon>ANME-2 cluster</taxon>
        <taxon>Candidatus Syntropharchaeum</taxon>
    </lineage>
</organism>
<dbReference type="InterPro" id="IPR036163">
    <property type="entry name" value="HMA_dom_sf"/>
</dbReference>